<dbReference type="EMBL" id="JADKGK010000004">
    <property type="protein sequence ID" value="MBL0002499.1"/>
    <property type="molecule type" value="Genomic_DNA"/>
</dbReference>
<dbReference type="Proteomes" id="UP000886632">
    <property type="component" value="Unassembled WGS sequence"/>
</dbReference>
<evidence type="ECO:0000313" key="2">
    <source>
        <dbReference type="Proteomes" id="UP000886632"/>
    </source>
</evidence>
<dbReference type="GO" id="GO:0006355">
    <property type="term" value="P:regulation of DNA-templated transcription"/>
    <property type="evidence" value="ECO:0007669"/>
    <property type="project" value="InterPro"/>
</dbReference>
<dbReference type="AlphaFoldDB" id="A0A9D7T7Q9"/>
<reference evidence="1" key="1">
    <citation type="submission" date="2020-10" db="EMBL/GenBank/DDBJ databases">
        <title>Connecting structure to function with the recovery of over 1000 high-quality activated sludge metagenome-assembled genomes encoding full-length rRNA genes using long-read sequencing.</title>
        <authorList>
            <person name="Singleton C.M."/>
            <person name="Petriglieri F."/>
            <person name="Kristensen J.M."/>
            <person name="Kirkegaard R.H."/>
            <person name="Michaelsen T.Y."/>
            <person name="Andersen M.H."/>
            <person name="Karst S.M."/>
            <person name="Dueholm M.S."/>
            <person name="Nielsen P.H."/>
            <person name="Albertsen M."/>
        </authorList>
    </citation>
    <scope>NUCLEOTIDE SEQUENCE</scope>
    <source>
        <strain evidence="1">Ribe_18-Q3-R11-54_MAXAC.001</strain>
    </source>
</reference>
<sequence>MSTPDMTQESSQKNGSVKTLAIRLDPATHAQLSLIAQLRGTTLTDEIRSALDAHLAHAKDAPELAAHADQALADIEADMATRKAAIASLFGTDALTEPETRTRATGRTGGAKG</sequence>
<evidence type="ECO:0000313" key="1">
    <source>
        <dbReference type="EMBL" id="MBL0002499.1"/>
    </source>
</evidence>
<comment type="caution">
    <text evidence="1">The sequence shown here is derived from an EMBL/GenBank/DDBJ whole genome shotgun (WGS) entry which is preliminary data.</text>
</comment>
<dbReference type="InterPro" id="IPR010985">
    <property type="entry name" value="Ribbon_hlx_hlx"/>
</dbReference>
<dbReference type="SUPFAM" id="SSF47598">
    <property type="entry name" value="Ribbon-helix-helix"/>
    <property type="match status" value="1"/>
</dbReference>
<protein>
    <submittedName>
        <fullName evidence="1">Uncharacterized protein</fullName>
    </submittedName>
</protein>
<accession>A0A9D7T7Q9</accession>
<gene>
    <name evidence="1" type="ORF">IPP00_00320</name>
</gene>
<proteinExistence type="predicted"/>
<organism evidence="1 2">
    <name type="scientific">Candidatus Phosphoribacter hodrii</name>
    <dbReference type="NCBI Taxonomy" id="2953743"/>
    <lineage>
        <taxon>Bacteria</taxon>
        <taxon>Bacillati</taxon>
        <taxon>Actinomycetota</taxon>
        <taxon>Actinomycetes</taxon>
        <taxon>Micrococcales</taxon>
        <taxon>Dermatophilaceae</taxon>
        <taxon>Candidatus Phosphoribacter</taxon>
    </lineage>
</organism>
<name>A0A9D7T7Q9_9MICO</name>